<reference evidence="3" key="1">
    <citation type="journal article" date="2014" name="Genome Announc.">
        <title>Complete sequencing and chromosome-scale genome assembly of the industrial progenitor strain P2niaD18 from the penicillin producer Penicillium chrysogenum.</title>
        <authorList>
            <person name="Specht T."/>
            <person name="Dahlmann T.A."/>
            <person name="Zadra I."/>
            <person name="Kurnsteiner H."/>
            <person name="Kuck U."/>
        </authorList>
    </citation>
    <scope>NUCLEOTIDE SEQUENCE [LARGE SCALE GENOMIC DNA]</scope>
    <source>
        <strain evidence="3">P2niaD18</strain>
    </source>
</reference>
<feature type="domain" description="Integrase catalytic" evidence="2">
    <location>
        <begin position="168"/>
        <end position="334"/>
    </location>
</feature>
<gene>
    <name evidence="3" type="ORF">EN45_046420</name>
</gene>
<organism evidence="3">
    <name type="scientific">Penicillium chrysogenum</name>
    <name type="common">Penicillium notatum</name>
    <dbReference type="NCBI Taxonomy" id="5076"/>
    <lineage>
        <taxon>Eukaryota</taxon>
        <taxon>Fungi</taxon>
        <taxon>Dikarya</taxon>
        <taxon>Ascomycota</taxon>
        <taxon>Pezizomycotina</taxon>
        <taxon>Eurotiomycetes</taxon>
        <taxon>Eurotiomycetidae</taxon>
        <taxon>Eurotiales</taxon>
        <taxon>Aspergillaceae</taxon>
        <taxon>Penicillium</taxon>
        <taxon>Penicillium chrysogenum species complex</taxon>
    </lineage>
</organism>
<dbReference type="SUPFAM" id="SSF53098">
    <property type="entry name" value="Ribonuclease H-like"/>
    <property type="match status" value="1"/>
</dbReference>
<dbReference type="GO" id="GO:0005634">
    <property type="term" value="C:nucleus"/>
    <property type="evidence" value="ECO:0007669"/>
    <property type="project" value="UniProtKB-ARBA"/>
</dbReference>
<dbReference type="Gene3D" id="3.30.420.10">
    <property type="entry name" value="Ribonuclease H-like superfamily/Ribonuclease H"/>
    <property type="match status" value="1"/>
</dbReference>
<evidence type="ECO:0000259" key="2">
    <source>
        <dbReference type="PROSITE" id="PS50994"/>
    </source>
</evidence>
<dbReference type="InterPro" id="IPR001584">
    <property type="entry name" value="Integrase_cat-core"/>
</dbReference>
<dbReference type="InterPro" id="IPR012337">
    <property type="entry name" value="RNaseH-like_sf"/>
</dbReference>
<evidence type="ECO:0000313" key="3">
    <source>
        <dbReference type="EMBL" id="KZN94445.1"/>
    </source>
</evidence>
<dbReference type="AlphaFoldDB" id="A0A167YRN6"/>
<name>A0A167YRN6_PENCH</name>
<dbReference type="GO" id="GO:0015074">
    <property type="term" value="P:DNA integration"/>
    <property type="evidence" value="ECO:0007669"/>
    <property type="project" value="InterPro"/>
</dbReference>
<protein>
    <recommendedName>
        <fullName evidence="2">Integrase catalytic domain-containing protein</fullName>
    </recommendedName>
</protein>
<dbReference type="InterPro" id="IPR036397">
    <property type="entry name" value="RNaseH_sf"/>
</dbReference>
<accession>A0A167YRN6</accession>
<dbReference type="GO" id="GO:0003723">
    <property type="term" value="F:RNA binding"/>
    <property type="evidence" value="ECO:0007669"/>
    <property type="project" value="UniProtKB-KW"/>
</dbReference>
<evidence type="ECO:0000256" key="1">
    <source>
        <dbReference type="ARBA" id="ARBA00022884"/>
    </source>
</evidence>
<dbReference type="PROSITE" id="PS50994">
    <property type="entry name" value="INTEGRASE"/>
    <property type="match status" value="1"/>
</dbReference>
<keyword evidence="1" id="KW-0694">RNA-binding</keyword>
<proteinExistence type="predicted"/>
<dbReference type="EMBL" id="CM002798">
    <property type="protein sequence ID" value="KZN94445.1"/>
    <property type="molecule type" value="Genomic_DNA"/>
</dbReference>
<dbReference type="Proteomes" id="UP000076449">
    <property type="component" value="Chromosome I"/>
</dbReference>
<sequence>MNREIGVQTVTLTNAPKGAFSTWQGHQEAKPEMKQEKLPFEKRRCPCGSSHPRHKVATCYIMNEAIRPEGYTLNERTLEKAKKKLAKDLAWKQWVDKVVAEAQLKAEYANQVSFATTYQKHEAVQIRAYLLTSPRTIWKFQLETAPQRCSPGEAPPQQAYATQAGVLNLVKPQESKASSELWHRRLAHVEPRTIAKLASMVDGVVLEDKKSTEQQSLCQIFKPECQLAIKEFVQLARNQWKLPIKAFHYDNEAAAGRAAEYSLTADGILVYHTPPGHSEMNGYAERSGGMIITRMRMLALEGKLPKDLWPEFASAAVWLLNLKQPQELTAEEIT</sequence>